<protein>
    <submittedName>
        <fullName evidence="6">Phosphoglycolate phosphatase</fullName>
    </submittedName>
</protein>
<dbReference type="PIRSF" id="PIRSF000915">
    <property type="entry name" value="PGP-type_phosphatase"/>
    <property type="match status" value="1"/>
</dbReference>
<dbReference type="InterPro" id="IPR023214">
    <property type="entry name" value="HAD_sf"/>
</dbReference>
<keyword evidence="5" id="KW-0479">Metal-binding</keyword>
<dbReference type="InterPro" id="IPR006357">
    <property type="entry name" value="HAD-SF_hydro_IIA"/>
</dbReference>
<dbReference type="AlphaFoldDB" id="A0A8E0VRS4"/>
<keyword evidence="1 2" id="KW-0378">Hydrolase</keyword>
<gene>
    <name evidence="6" type="ORF">FBUS_06371</name>
</gene>
<dbReference type="EMBL" id="LUCM01000452">
    <property type="protein sequence ID" value="KAA0200529.1"/>
    <property type="molecule type" value="Genomic_DNA"/>
</dbReference>
<dbReference type="InterPro" id="IPR006349">
    <property type="entry name" value="PGP_euk"/>
</dbReference>
<reference evidence="6" key="1">
    <citation type="submission" date="2019-05" db="EMBL/GenBank/DDBJ databases">
        <title>Annotation for the trematode Fasciolopsis buski.</title>
        <authorList>
            <person name="Choi Y.-J."/>
        </authorList>
    </citation>
    <scope>NUCLEOTIDE SEQUENCE</scope>
    <source>
        <strain evidence="6">HT</strain>
        <tissue evidence="6">Whole worm</tissue>
    </source>
</reference>
<evidence type="ECO:0000313" key="7">
    <source>
        <dbReference type="Proteomes" id="UP000728185"/>
    </source>
</evidence>
<dbReference type="GO" id="GO:0016791">
    <property type="term" value="F:phosphatase activity"/>
    <property type="evidence" value="ECO:0007669"/>
    <property type="project" value="InterPro"/>
</dbReference>
<dbReference type="NCBIfam" id="TIGR01460">
    <property type="entry name" value="HAD-SF-IIA"/>
    <property type="match status" value="1"/>
</dbReference>
<feature type="binding site" evidence="5">
    <location>
        <position position="245"/>
    </location>
    <ligand>
        <name>Mg(2+)</name>
        <dbReference type="ChEBI" id="CHEBI:18420"/>
    </ligand>
</feature>
<dbReference type="Pfam" id="PF13242">
    <property type="entry name" value="Hydrolase_like"/>
    <property type="match status" value="1"/>
</dbReference>
<dbReference type="GO" id="GO:0046872">
    <property type="term" value="F:metal ion binding"/>
    <property type="evidence" value="ECO:0007669"/>
    <property type="project" value="UniProtKB-KW"/>
</dbReference>
<dbReference type="Proteomes" id="UP000728185">
    <property type="component" value="Unassembled WGS sequence"/>
</dbReference>
<dbReference type="NCBIfam" id="TIGR01452">
    <property type="entry name" value="PGP_euk"/>
    <property type="match status" value="1"/>
</dbReference>
<dbReference type="PANTHER" id="PTHR19288">
    <property type="entry name" value="4-NITROPHENYLPHOSPHATASE-RELATED"/>
    <property type="match status" value="1"/>
</dbReference>
<feature type="binding site" evidence="5">
    <location>
        <position position="20"/>
    </location>
    <ligand>
        <name>Mg(2+)</name>
        <dbReference type="ChEBI" id="CHEBI:18420"/>
    </ligand>
</feature>
<evidence type="ECO:0000256" key="4">
    <source>
        <dbReference type="PIRSR" id="PIRSR000915-2"/>
    </source>
</evidence>
<evidence type="ECO:0000256" key="2">
    <source>
        <dbReference type="PIRNR" id="PIRNR000915"/>
    </source>
</evidence>
<organism evidence="6 7">
    <name type="scientific">Fasciolopsis buskii</name>
    <dbReference type="NCBI Taxonomy" id="27845"/>
    <lineage>
        <taxon>Eukaryota</taxon>
        <taxon>Metazoa</taxon>
        <taxon>Spiralia</taxon>
        <taxon>Lophotrochozoa</taxon>
        <taxon>Platyhelminthes</taxon>
        <taxon>Trematoda</taxon>
        <taxon>Digenea</taxon>
        <taxon>Plagiorchiida</taxon>
        <taxon>Echinostomata</taxon>
        <taxon>Echinostomatoidea</taxon>
        <taxon>Fasciolidae</taxon>
        <taxon>Fasciolopsis</taxon>
    </lineage>
</organism>
<dbReference type="PANTHER" id="PTHR19288:SF93">
    <property type="entry name" value="FI11325P-RELATED"/>
    <property type="match status" value="1"/>
</dbReference>
<comment type="caution">
    <text evidence="6">The sequence shown here is derived from an EMBL/GenBank/DDBJ whole genome shotgun (WGS) entry which is preliminary data.</text>
</comment>
<dbReference type="GO" id="GO:0005737">
    <property type="term" value="C:cytoplasm"/>
    <property type="evidence" value="ECO:0007669"/>
    <property type="project" value="TreeGrafter"/>
</dbReference>
<evidence type="ECO:0000256" key="3">
    <source>
        <dbReference type="PIRSR" id="PIRSR000915-1"/>
    </source>
</evidence>
<feature type="active site" description="Proton donor" evidence="3">
    <location>
        <position position="22"/>
    </location>
</feature>
<name>A0A8E0VRS4_9TREM</name>
<comment type="cofactor">
    <cofactor evidence="5">
        <name>Mg(2+)</name>
        <dbReference type="ChEBI" id="CHEBI:18420"/>
    </cofactor>
    <text evidence="5">Divalent metal ions. Mg(2+) is the most effective.</text>
</comment>
<keyword evidence="5" id="KW-0460">Magnesium</keyword>
<feature type="binding site" evidence="4">
    <location>
        <position position="220"/>
    </location>
    <ligand>
        <name>substrate</name>
    </ligand>
</feature>
<dbReference type="Pfam" id="PF13344">
    <property type="entry name" value="Hydrolase_6"/>
    <property type="match status" value="1"/>
</dbReference>
<sequence>MTQSAKACRLLRDCRTYLFDCDGVLWDSNGLLPDARSLIEYLIGTERSVFLITNNSTKSTEQYASKCQKLGLPVTDVMCHLVLIFYQANIICSASIAASCLSSHGIKGPVYVVGEDGIGLELDKLGIQHHGIGPDNPPEGDVFSGLNLESNTTCVLVGFDAHFNYRKLLKATSYICKGLPFFATNEDAQLPADELIHPGTGSLVAAVKFASCKEPIVVGKPHQPVFDFLMRKHHIETSKTIMVGDRLDTDIMFGNRFGMHTVCLMTGVTSKELLNKVMATPEDVQLRPNLVYETAGHLLDAVRSADQSN</sequence>
<dbReference type="SUPFAM" id="SSF56784">
    <property type="entry name" value="HAD-like"/>
    <property type="match status" value="1"/>
</dbReference>
<feature type="binding site" evidence="5">
    <location>
        <position position="22"/>
    </location>
    <ligand>
        <name>Mg(2+)</name>
        <dbReference type="ChEBI" id="CHEBI:18420"/>
    </ligand>
</feature>
<evidence type="ECO:0000256" key="1">
    <source>
        <dbReference type="ARBA" id="ARBA00022801"/>
    </source>
</evidence>
<dbReference type="Gene3D" id="3.40.50.1000">
    <property type="entry name" value="HAD superfamily/HAD-like"/>
    <property type="match status" value="2"/>
</dbReference>
<feature type="active site" description="Nucleophile" evidence="3">
    <location>
        <position position="20"/>
    </location>
</feature>
<accession>A0A8E0VRS4</accession>
<proteinExistence type="inferred from homology"/>
<comment type="similarity">
    <text evidence="2">Belongs to the HAD-like hydrolase superfamily.</text>
</comment>
<keyword evidence="7" id="KW-1185">Reference proteome</keyword>
<evidence type="ECO:0000256" key="5">
    <source>
        <dbReference type="PIRSR" id="PIRSR000915-3"/>
    </source>
</evidence>
<dbReference type="OrthoDB" id="413953at2759"/>
<dbReference type="InterPro" id="IPR036412">
    <property type="entry name" value="HAD-like_sf"/>
</dbReference>
<evidence type="ECO:0000313" key="6">
    <source>
        <dbReference type="EMBL" id="KAA0200529.1"/>
    </source>
</evidence>